<dbReference type="SUPFAM" id="SSF53474">
    <property type="entry name" value="alpha/beta-Hydrolases"/>
    <property type="match status" value="1"/>
</dbReference>
<evidence type="ECO:0000313" key="2">
    <source>
        <dbReference type="EMBL" id="OIU71279.1"/>
    </source>
</evidence>
<dbReference type="InterPro" id="IPR050266">
    <property type="entry name" value="AB_hydrolase_sf"/>
</dbReference>
<dbReference type="Pfam" id="PF00561">
    <property type="entry name" value="Abhydrolase_1"/>
    <property type="match status" value="1"/>
</dbReference>
<dbReference type="GO" id="GO:0047372">
    <property type="term" value="F:monoacylglycerol lipase activity"/>
    <property type="evidence" value="ECO:0007669"/>
    <property type="project" value="TreeGrafter"/>
</dbReference>
<evidence type="ECO:0000259" key="1">
    <source>
        <dbReference type="Pfam" id="PF00561"/>
    </source>
</evidence>
<keyword evidence="3" id="KW-1185">Reference proteome</keyword>
<protein>
    <submittedName>
        <fullName evidence="2">Alpha/beta hydrolase</fullName>
    </submittedName>
</protein>
<gene>
    <name evidence="2" type="ORF">BHE18_09600</name>
</gene>
<keyword evidence="2" id="KW-0378">Hydrolase</keyword>
<accession>A0A1J6WTT1</accession>
<dbReference type="PANTHER" id="PTHR43798:SF5">
    <property type="entry name" value="MONOACYLGLYCEROL LIPASE ABHD6"/>
    <property type="match status" value="1"/>
</dbReference>
<dbReference type="EMBL" id="MINN01000085">
    <property type="protein sequence ID" value="OIU71279.1"/>
    <property type="molecule type" value="Genomic_DNA"/>
</dbReference>
<dbReference type="RefSeq" id="WP_071618665.1">
    <property type="nucleotide sequence ID" value="NZ_MINN01000085.1"/>
</dbReference>
<dbReference type="Proteomes" id="UP000182062">
    <property type="component" value="Unassembled WGS sequence"/>
</dbReference>
<dbReference type="Gene3D" id="3.40.50.1820">
    <property type="entry name" value="alpha/beta hydrolase"/>
    <property type="match status" value="1"/>
</dbReference>
<sequence>MQRQHIGGFDLAYQDRGEGEETVILLHGFCGSSSYWQEVVPLLDSCRVITIDLRGHGQSGISDSAFTIEDMAKDINYFMDQKQLENVYLFGHSLGGYITLAFAELFKGKLKGYGLIHSTAFADSEEAKKNRLSSIEKIKKEGMHSFVDDLVPNLFNPERQQELKEKIHAAKEIGYETSPIGAIQTLKAMRDRTDRSDVLKNSNLPILLIAGEHDGVIPKERVFIHEAPHIHSEVLPESGHMGLFEEPEKLAYILKEYIVNHQ</sequence>
<dbReference type="PANTHER" id="PTHR43798">
    <property type="entry name" value="MONOACYLGLYCEROL LIPASE"/>
    <property type="match status" value="1"/>
</dbReference>
<name>A0A1J6WTT1_9BACI</name>
<dbReference type="InterPro" id="IPR029058">
    <property type="entry name" value="AB_hydrolase_fold"/>
</dbReference>
<reference evidence="2 3" key="1">
    <citation type="submission" date="2016-09" db="EMBL/GenBank/DDBJ databases">
        <title>Bacillus aquimaris SAMM genome sequence reveals colonization and biosurfactant production capacities.</title>
        <authorList>
            <person name="Waghmode S.R."/>
            <person name="Suryavanshi M.V."/>
        </authorList>
    </citation>
    <scope>NUCLEOTIDE SEQUENCE [LARGE SCALE GENOMIC DNA]</scope>
    <source>
        <strain evidence="2 3">SAMM</strain>
    </source>
</reference>
<organism evidence="2 3">
    <name type="scientific">Rossellomorea aquimaris</name>
    <dbReference type="NCBI Taxonomy" id="189382"/>
    <lineage>
        <taxon>Bacteria</taxon>
        <taxon>Bacillati</taxon>
        <taxon>Bacillota</taxon>
        <taxon>Bacilli</taxon>
        <taxon>Bacillales</taxon>
        <taxon>Bacillaceae</taxon>
        <taxon>Rossellomorea</taxon>
    </lineage>
</organism>
<dbReference type="OrthoDB" id="252464at2"/>
<feature type="domain" description="AB hydrolase-1" evidence="1">
    <location>
        <begin position="22"/>
        <end position="247"/>
    </location>
</feature>
<proteinExistence type="predicted"/>
<comment type="caution">
    <text evidence="2">The sequence shown here is derived from an EMBL/GenBank/DDBJ whole genome shotgun (WGS) entry which is preliminary data.</text>
</comment>
<evidence type="ECO:0000313" key="3">
    <source>
        <dbReference type="Proteomes" id="UP000182062"/>
    </source>
</evidence>
<dbReference type="GO" id="GO:0016020">
    <property type="term" value="C:membrane"/>
    <property type="evidence" value="ECO:0007669"/>
    <property type="project" value="TreeGrafter"/>
</dbReference>
<dbReference type="PRINTS" id="PR00111">
    <property type="entry name" value="ABHYDROLASE"/>
</dbReference>
<dbReference type="AlphaFoldDB" id="A0A1J6WTT1"/>
<dbReference type="InterPro" id="IPR000073">
    <property type="entry name" value="AB_hydrolase_1"/>
</dbReference>
<dbReference type="GO" id="GO:0046464">
    <property type="term" value="P:acylglycerol catabolic process"/>
    <property type="evidence" value="ECO:0007669"/>
    <property type="project" value="TreeGrafter"/>
</dbReference>